<dbReference type="PROSITE" id="PS50181">
    <property type="entry name" value="FBOX"/>
    <property type="match status" value="1"/>
</dbReference>
<organism evidence="2 3">
    <name type="scientific">Schizophyllum amplum</name>
    <dbReference type="NCBI Taxonomy" id="97359"/>
    <lineage>
        <taxon>Eukaryota</taxon>
        <taxon>Fungi</taxon>
        <taxon>Dikarya</taxon>
        <taxon>Basidiomycota</taxon>
        <taxon>Agaricomycotina</taxon>
        <taxon>Agaricomycetes</taxon>
        <taxon>Agaricomycetidae</taxon>
        <taxon>Agaricales</taxon>
        <taxon>Schizophyllaceae</taxon>
        <taxon>Schizophyllum</taxon>
    </lineage>
</organism>
<keyword evidence="3" id="KW-1185">Reference proteome</keyword>
<dbReference type="SMART" id="SM00256">
    <property type="entry name" value="FBOX"/>
    <property type="match status" value="1"/>
</dbReference>
<comment type="caution">
    <text evidence="2">The sequence shown here is derived from an EMBL/GenBank/DDBJ whole genome shotgun (WGS) entry which is preliminary data.</text>
</comment>
<evidence type="ECO:0000313" key="3">
    <source>
        <dbReference type="Proteomes" id="UP000320762"/>
    </source>
</evidence>
<dbReference type="Proteomes" id="UP000320762">
    <property type="component" value="Unassembled WGS sequence"/>
</dbReference>
<dbReference type="SUPFAM" id="SSF81383">
    <property type="entry name" value="F-box domain"/>
    <property type="match status" value="1"/>
</dbReference>
<proteinExistence type="predicted"/>
<evidence type="ECO:0000313" key="2">
    <source>
        <dbReference type="EMBL" id="TRM64458.1"/>
    </source>
</evidence>
<name>A0A550CI33_9AGAR</name>
<gene>
    <name evidence="2" type="ORF">BD626DRAFT_252868</name>
</gene>
<feature type="domain" description="F-box" evidence="1">
    <location>
        <begin position="19"/>
        <end position="68"/>
    </location>
</feature>
<dbReference type="Pfam" id="PF00646">
    <property type="entry name" value="F-box"/>
    <property type="match status" value="1"/>
</dbReference>
<sequence>MARAQSRRLRRIGRRASRPSYLEQLPSELWHEVLSNCSAEAVLNAAKACRAFRDIVADRNLHAVSRENVDLFYALPAPEAFLIESDPPAFRVLCLGRKNLLPYTPEVAAGFNLFATYKDCGSAPNIFDRKASVYSGASYDLFIHGGGKCYVCGKETSNYPHDLMTQLRLCSTTCLGCLHQHKGYLCPMPMPDEKGTMPSDAYLVPWLPYIRRRRKRYVLVEDLNRARQELREAGVANEEGDLSPSLDLAEAYKRRSLMRGSLEFFHHYYQAWHNHHCGYVSPMTMRNRRKTSRYGRRHGLNLISFAKNPVVRRTVAAYNRNVEYVTPAALRDAVRRSGLKVPPGKVQCDVCERIVMESGLEQHMLCIHPETVPLTRVDSASGAEVHRCESCPKSLAWFSPQQLADHRRVRHASVSWLSHRAYIGCVLQHR</sequence>
<accession>A0A550CI33</accession>
<dbReference type="InterPro" id="IPR001810">
    <property type="entry name" value="F-box_dom"/>
</dbReference>
<dbReference type="InterPro" id="IPR036047">
    <property type="entry name" value="F-box-like_dom_sf"/>
</dbReference>
<protein>
    <recommendedName>
        <fullName evidence="1">F-box domain-containing protein</fullName>
    </recommendedName>
</protein>
<dbReference type="EMBL" id="VDMD01000007">
    <property type="protein sequence ID" value="TRM64458.1"/>
    <property type="molecule type" value="Genomic_DNA"/>
</dbReference>
<reference evidence="2 3" key="1">
    <citation type="journal article" date="2019" name="New Phytol.">
        <title>Comparative genomics reveals unique wood-decay strategies and fruiting body development in the Schizophyllaceae.</title>
        <authorList>
            <person name="Almasi E."/>
            <person name="Sahu N."/>
            <person name="Krizsan K."/>
            <person name="Balint B."/>
            <person name="Kovacs G.M."/>
            <person name="Kiss B."/>
            <person name="Cseklye J."/>
            <person name="Drula E."/>
            <person name="Henrissat B."/>
            <person name="Nagy I."/>
            <person name="Chovatia M."/>
            <person name="Adam C."/>
            <person name="LaButti K."/>
            <person name="Lipzen A."/>
            <person name="Riley R."/>
            <person name="Grigoriev I.V."/>
            <person name="Nagy L.G."/>
        </authorList>
    </citation>
    <scope>NUCLEOTIDE SEQUENCE [LARGE SCALE GENOMIC DNA]</scope>
    <source>
        <strain evidence="2 3">NL-1724</strain>
    </source>
</reference>
<dbReference type="AlphaFoldDB" id="A0A550CI33"/>
<dbReference type="Gene3D" id="1.20.1280.50">
    <property type="match status" value="1"/>
</dbReference>
<dbReference type="CDD" id="cd09917">
    <property type="entry name" value="F-box_SF"/>
    <property type="match status" value="1"/>
</dbReference>
<evidence type="ECO:0000259" key="1">
    <source>
        <dbReference type="PROSITE" id="PS50181"/>
    </source>
</evidence>